<evidence type="ECO:0000313" key="2">
    <source>
        <dbReference type="EMBL" id="ROU05177.1"/>
    </source>
</evidence>
<proteinExistence type="predicted"/>
<protein>
    <submittedName>
        <fullName evidence="2">Uncharacterized protein</fullName>
    </submittedName>
</protein>
<dbReference type="EMBL" id="RCTY01000048">
    <property type="protein sequence ID" value="ROU05177.1"/>
    <property type="molecule type" value="Genomic_DNA"/>
</dbReference>
<dbReference type="Proteomes" id="UP000275910">
    <property type="component" value="Unassembled WGS sequence"/>
</dbReference>
<organism evidence="2 3">
    <name type="scientific">Lysobacter enzymogenes</name>
    <dbReference type="NCBI Taxonomy" id="69"/>
    <lineage>
        <taxon>Bacteria</taxon>
        <taxon>Pseudomonadati</taxon>
        <taxon>Pseudomonadota</taxon>
        <taxon>Gammaproteobacteria</taxon>
        <taxon>Lysobacterales</taxon>
        <taxon>Lysobacteraceae</taxon>
        <taxon>Lysobacter</taxon>
    </lineage>
</organism>
<dbReference type="AlphaFoldDB" id="A0A3N2RCL7"/>
<gene>
    <name evidence="2" type="ORF">D9T17_20360</name>
</gene>
<feature type="region of interest" description="Disordered" evidence="1">
    <location>
        <begin position="41"/>
        <end position="67"/>
    </location>
</feature>
<evidence type="ECO:0000313" key="3">
    <source>
        <dbReference type="Proteomes" id="UP000275910"/>
    </source>
</evidence>
<name>A0A3N2RCL7_LYSEN</name>
<comment type="caution">
    <text evidence="2">The sequence shown here is derived from an EMBL/GenBank/DDBJ whole genome shotgun (WGS) entry which is preliminary data.</text>
</comment>
<sequence length="247" mass="26201">MGVVLIERWTEFAGAALHRVDAGGHRAYAFLCAQPPITAQGAPDAYHPDDTGSGSLHDSGWPTGAWRERLVPDPHQPQRPLRQAEGAQAGYFVSTTALADARFPRSNPQAYVDAGRVPYLAMPATWLAQAGAGGVGDFVVVHDRATARSSFGLIGDAGRGRALGEMSERMASDLSGVRAHARSGRGAPRGTLLCVVFPDSRREPAWPLRNSALRARCEQLLRPLGGIARLAQLADSLAGLPASPPQE</sequence>
<reference evidence="2 3" key="1">
    <citation type="submission" date="2018-10" db="EMBL/GenBank/DDBJ databases">
        <title>The genome of Lysobacter enzymogenes OH11.</title>
        <authorList>
            <person name="Liu F."/>
            <person name="Zhao Y."/>
            <person name="Qian G."/>
            <person name="Chen Y."/>
            <person name="Xu H."/>
        </authorList>
    </citation>
    <scope>NUCLEOTIDE SEQUENCE [LARGE SCALE GENOMIC DNA]</scope>
    <source>
        <strain evidence="2 3">OH11</strain>
    </source>
</reference>
<dbReference type="RefSeq" id="WP_123649138.1">
    <property type="nucleotide sequence ID" value="NZ_RCTY01000048.1"/>
</dbReference>
<evidence type="ECO:0000256" key="1">
    <source>
        <dbReference type="SAM" id="MobiDB-lite"/>
    </source>
</evidence>
<accession>A0A3N2RCL7</accession>